<dbReference type="AlphaFoldDB" id="A0AAD4QB44"/>
<dbReference type="EMBL" id="JAKELL010000051">
    <property type="protein sequence ID" value="KAH8986855.1"/>
    <property type="molecule type" value="Genomic_DNA"/>
</dbReference>
<organism evidence="2 3">
    <name type="scientific">Lactarius akahatsu</name>
    <dbReference type="NCBI Taxonomy" id="416441"/>
    <lineage>
        <taxon>Eukaryota</taxon>
        <taxon>Fungi</taxon>
        <taxon>Dikarya</taxon>
        <taxon>Basidiomycota</taxon>
        <taxon>Agaricomycotina</taxon>
        <taxon>Agaricomycetes</taxon>
        <taxon>Russulales</taxon>
        <taxon>Russulaceae</taxon>
        <taxon>Lactarius</taxon>
    </lineage>
</organism>
<sequence>MQSSQDEESPRVEDDNAPSHHIEAEWTGLSKNFTTAGYRDGISSKEVALQEGFDAAFARAGAPRGRELGVLPRARHPPSPTACPSPPPPPSLRRRESGRSWTTSRRGTGSPPADDLRALRMQLESVLLEAGVNVQLGLDWKE</sequence>
<name>A0AAD4QB44_9AGAM</name>
<protein>
    <submittedName>
        <fullName evidence="2">Uncharacterized protein</fullName>
    </submittedName>
</protein>
<dbReference type="Proteomes" id="UP001201163">
    <property type="component" value="Unassembled WGS sequence"/>
</dbReference>
<gene>
    <name evidence="2" type="ORF">EDB92DRAFT_1948874</name>
</gene>
<evidence type="ECO:0000256" key="1">
    <source>
        <dbReference type="SAM" id="MobiDB-lite"/>
    </source>
</evidence>
<feature type="region of interest" description="Disordered" evidence="1">
    <location>
        <begin position="1"/>
        <end position="37"/>
    </location>
</feature>
<comment type="caution">
    <text evidence="2">The sequence shown here is derived from an EMBL/GenBank/DDBJ whole genome shotgun (WGS) entry which is preliminary data.</text>
</comment>
<evidence type="ECO:0000313" key="2">
    <source>
        <dbReference type="EMBL" id="KAH8986855.1"/>
    </source>
</evidence>
<keyword evidence="3" id="KW-1185">Reference proteome</keyword>
<feature type="compositionally biased region" description="Basic and acidic residues" evidence="1">
    <location>
        <begin position="8"/>
        <end position="24"/>
    </location>
</feature>
<feature type="compositionally biased region" description="Pro residues" evidence="1">
    <location>
        <begin position="77"/>
        <end position="91"/>
    </location>
</feature>
<reference evidence="2" key="1">
    <citation type="submission" date="2022-01" db="EMBL/GenBank/DDBJ databases">
        <title>Comparative genomics reveals a dynamic genome evolution in the ectomycorrhizal milk-cap (Lactarius) mushrooms.</title>
        <authorList>
            <consortium name="DOE Joint Genome Institute"/>
            <person name="Lebreton A."/>
            <person name="Tang N."/>
            <person name="Kuo A."/>
            <person name="LaButti K."/>
            <person name="Drula E."/>
            <person name="Barry K."/>
            <person name="Clum A."/>
            <person name="Lipzen A."/>
            <person name="Mousain D."/>
            <person name="Ng V."/>
            <person name="Wang R."/>
            <person name="Wang X."/>
            <person name="Dai Y."/>
            <person name="Henrissat B."/>
            <person name="Grigoriev I.V."/>
            <person name="Guerin-Laguette A."/>
            <person name="Yu F."/>
            <person name="Martin F.M."/>
        </authorList>
    </citation>
    <scope>NUCLEOTIDE SEQUENCE</scope>
    <source>
        <strain evidence="2">QP</strain>
    </source>
</reference>
<accession>A0AAD4QB44</accession>
<feature type="region of interest" description="Disordered" evidence="1">
    <location>
        <begin position="59"/>
        <end position="115"/>
    </location>
</feature>
<proteinExistence type="predicted"/>
<evidence type="ECO:0000313" key="3">
    <source>
        <dbReference type="Proteomes" id="UP001201163"/>
    </source>
</evidence>